<reference evidence="2 3" key="1">
    <citation type="submission" date="2014-04" db="EMBL/GenBank/DDBJ databases">
        <authorList>
            <consortium name="DOE Joint Genome Institute"/>
            <person name="Kuo A."/>
            <person name="Kohler A."/>
            <person name="Nagy L.G."/>
            <person name="Floudas D."/>
            <person name="Copeland A."/>
            <person name="Barry K.W."/>
            <person name="Cichocki N."/>
            <person name="Veneault-Fourrey C."/>
            <person name="LaButti K."/>
            <person name="Lindquist E.A."/>
            <person name="Lipzen A."/>
            <person name="Lundell T."/>
            <person name="Morin E."/>
            <person name="Murat C."/>
            <person name="Sun H."/>
            <person name="Tunlid A."/>
            <person name="Henrissat B."/>
            <person name="Grigoriev I.V."/>
            <person name="Hibbett D.S."/>
            <person name="Martin F."/>
            <person name="Nordberg H.P."/>
            <person name="Cantor M.N."/>
            <person name="Hua S.X."/>
        </authorList>
    </citation>
    <scope>NUCLEOTIDE SEQUENCE [LARGE SCALE GENOMIC DNA]</scope>
    <source>
        <strain evidence="2 3">LaAM-08-1</strain>
    </source>
</reference>
<feature type="compositionally biased region" description="Basic residues" evidence="1">
    <location>
        <begin position="72"/>
        <end position="83"/>
    </location>
</feature>
<sequence length="90" mass="10337">MSMCAPYESSPHSLAPINVRDKWFWNIDCIDAAAPALAYGCRVFGMSLSQVHIRLRSPPTSEKKRLIPVDKRGHRRELRRQSHTHTNPIE</sequence>
<protein>
    <submittedName>
        <fullName evidence="2">Uncharacterized protein</fullName>
    </submittedName>
</protein>
<name>A0A0C9WYY1_9AGAR</name>
<proteinExistence type="predicted"/>
<dbReference type="HOGENOM" id="CLU_2441204_0_0_1"/>
<feature type="region of interest" description="Disordered" evidence="1">
    <location>
        <begin position="59"/>
        <end position="90"/>
    </location>
</feature>
<dbReference type="AlphaFoldDB" id="A0A0C9WYY1"/>
<dbReference type="Proteomes" id="UP000054477">
    <property type="component" value="Unassembled WGS sequence"/>
</dbReference>
<feature type="compositionally biased region" description="Basic and acidic residues" evidence="1">
    <location>
        <begin position="61"/>
        <end position="71"/>
    </location>
</feature>
<gene>
    <name evidence="2" type="ORF">K443DRAFT_378668</name>
</gene>
<reference evidence="3" key="2">
    <citation type="submission" date="2015-01" db="EMBL/GenBank/DDBJ databases">
        <title>Evolutionary Origins and Diversification of the Mycorrhizal Mutualists.</title>
        <authorList>
            <consortium name="DOE Joint Genome Institute"/>
            <consortium name="Mycorrhizal Genomics Consortium"/>
            <person name="Kohler A."/>
            <person name="Kuo A."/>
            <person name="Nagy L.G."/>
            <person name="Floudas D."/>
            <person name="Copeland A."/>
            <person name="Barry K.W."/>
            <person name="Cichocki N."/>
            <person name="Veneault-Fourrey C."/>
            <person name="LaButti K."/>
            <person name="Lindquist E.A."/>
            <person name="Lipzen A."/>
            <person name="Lundell T."/>
            <person name="Morin E."/>
            <person name="Murat C."/>
            <person name="Riley R."/>
            <person name="Ohm R."/>
            <person name="Sun H."/>
            <person name="Tunlid A."/>
            <person name="Henrissat B."/>
            <person name="Grigoriev I.V."/>
            <person name="Hibbett D.S."/>
            <person name="Martin F."/>
        </authorList>
    </citation>
    <scope>NUCLEOTIDE SEQUENCE [LARGE SCALE GENOMIC DNA]</scope>
    <source>
        <strain evidence="3">LaAM-08-1</strain>
    </source>
</reference>
<dbReference type="EMBL" id="KN838564">
    <property type="protein sequence ID" value="KIK04990.1"/>
    <property type="molecule type" value="Genomic_DNA"/>
</dbReference>
<accession>A0A0C9WYY1</accession>
<evidence type="ECO:0000313" key="2">
    <source>
        <dbReference type="EMBL" id="KIK04990.1"/>
    </source>
</evidence>
<evidence type="ECO:0000256" key="1">
    <source>
        <dbReference type="SAM" id="MobiDB-lite"/>
    </source>
</evidence>
<organism evidence="2 3">
    <name type="scientific">Laccaria amethystina LaAM-08-1</name>
    <dbReference type="NCBI Taxonomy" id="1095629"/>
    <lineage>
        <taxon>Eukaryota</taxon>
        <taxon>Fungi</taxon>
        <taxon>Dikarya</taxon>
        <taxon>Basidiomycota</taxon>
        <taxon>Agaricomycotina</taxon>
        <taxon>Agaricomycetes</taxon>
        <taxon>Agaricomycetidae</taxon>
        <taxon>Agaricales</taxon>
        <taxon>Agaricineae</taxon>
        <taxon>Hydnangiaceae</taxon>
        <taxon>Laccaria</taxon>
    </lineage>
</organism>
<keyword evidence="3" id="KW-1185">Reference proteome</keyword>
<evidence type="ECO:0000313" key="3">
    <source>
        <dbReference type="Proteomes" id="UP000054477"/>
    </source>
</evidence>